<dbReference type="Pfam" id="PF08742">
    <property type="entry name" value="C8"/>
    <property type="match status" value="3"/>
</dbReference>
<dbReference type="PANTHER" id="PTHR11339">
    <property type="entry name" value="EXTRACELLULAR MATRIX GLYCOPROTEIN RELATED"/>
    <property type="match status" value="1"/>
</dbReference>
<evidence type="ECO:0000313" key="4">
    <source>
        <dbReference type="EMBL" id="WAR09826.1"/>
    </source>
</evidence>
<gene>
    <name evidence="4" type="ORF">MAR_034902</name>
</gene>
<dbReference type="SMART" id="SM00832">
    <property type="entry name" value="C8"/>
    <property type="match status" value="3"/>
</dbReference>
<name>A0ABY7EM03_MYAAR</name>
<sequence length="930" mass="102143">MGNDRISLKRDSSGPVVSYNGAVVPVPSSKGVVIFEKISSYIVVRSSIGFQIRWDTYEMVFVTVTDVLLGKTKGLCGTYDGDQTNDFTTDTGNVVTQAPAFVTTWKRSFAGETCADLPQTGCNAATPQVLTTATSTCEALMETEFEICHHAVPPAAYISACKEDCCDSSGQDCLCSSFEAYSRACLEHNIRLDWRSDNRCHAQCPGNQIHKECGSMCQKTCQSPSSACEDHSCIDGCFCPDGMVLLNDQCVQKSECPCMLNGVEYRNGEQVPKDTCMNGAWQCTNKRCDATCSAIGDPHYMTFDGKRYDFMGVCSYYMIHDPGTFDIIVDNIKCGHGGEYSCTKSLSIDISGHHIKMDHNHQLFVDGEEITKTPHENDGIKVFMVSSLFMKAELSNGITILWDGRTRAYITAPPSFINKTQGLCGTYDSNQKNDFKTREGDIETMPSAFGNRWKTVPTCKDAGPVVNPCDTYVNRKNQSAQYCAYLRSDVFQACANAVDVDSFYHACMFDVCSCTENVKDCLCPILGEYAAQCVAAGVEIHWRTTIPECQLACNGGQEYQVCPNECTRTCSNIANDQGCVQSSVCAEGTCVDARWACAAKTIPIPTTNICKPNQEFSSCISSCPMTCENMHDSISCNTTTCVEGCICKPGYVKEGTANFFRIQLVKGKQVFADADSPFTVREVGNFIIITTPQGITLEWDKGTRLYLKLSTQHKGQVVGLCGNFNGNQKDDFSTPQGGPSASKATSFADSWKLHGYCADSKEIEDTCAANTERGPWAQKQCSVLSSKLFEACHPVVAYQEFIDRCVFDACACDTGGDCDCLCTAVAAYAHQCSMSGVTIKWRTEEFCLKTCDNRLVYDTLIQDCGQETCVEGCDIEPCQPGQVYESNKEPFKCIPEAFCNTTCLTLNGKEYKEGERILDSTICRMDCEVW</sequence>
<dbReference type="Proteomes" id="UP001164746">
    <property type="component" value="Chromosome 7"/>
</dbReference>
<feature type="domain" description="VWFD" evidence="3">
    <location>
        <begin position="1"/>
        <end position="115"/>
    </location>
</feature>
<dbReference type="InterPro" id="IPR036084">
    <property type="entry name" value="Ser_inhib-like_sf"/>
</dbReference>
<accession>A0ABY7EM03</accession>
<dbReference type="PROSITE" id="PS51233">
    <property type="entry name" value="VWFD"/>
    <property type="match status" value="3"/>
</dbReference>
<dbReference type="EMBL" id="CP111018">
    <property type="protein sequence ID" value="WAR09826.1"/>
    <property type="molecule type" value="Genomic_DNA"/>
</dbReference>
<dbReference type="Pfam" id="PF00094">
    <property type="entry name" value="VWD"/>
    <property type="match status" value="3"/>
</dbReference>
<dbReference type="SMART" id="SM00216">
    <property type="entry name" value="VWD"/>
    <property type="match status" value="2"/>
</dbReference>
<evidence type="ECO:0000313" key="5">
    <source>
        <dbReference type="Proteomes" id="UP001164746"/>
    </source>
</evidence>
<evidence type="ECO:0000256" key="1">
    <source>
        <dbReference type="ARBA" id="ARBA00023157"/>
    </source>
</evidence>
<dbReference type="InterPro" id="IPR050780">
    <property type="entry name" value="Mucin_vWF_Thrombospondin_sf"/>
</dbReference>
<evidence type="ECO:0000256" key="2">
    <source>
        <dbReference type="ARBA" id="ARBA00023180"/>
    </source>
</evidence>
<dbReference type="CDD" id="cd19941">
    <property type="entry name" value="TIL"/>
    <property type="match status" value="2"/>
</dbReference>
<dbReference type="PANTHER" id="PTHR11339:SF386">
    <property type="entry name" value="HEMOLECTIN, ISOFORM A"/>
    <property type="match status" value="1"/>
</dbReference>
<keyword evidence="5" id="KW-1185">Reference proteome</keyword>
<dbReference type="Pfam" id="PF01826">
    <property type="entry name" value="TIL"/>
    <property type="match status" value="2"/>
</dbReference>
<dbReference type="InterPro" id="IPR001846">
    <property type="entry name" value="VWF_type-D"/>
</dbReference>
<proteinExistence type="predicted"/>
<dbReference type="InterPro" id="IPR014853">
    <property type="entry name" value="VWF/SSPO/ZAN-like_Cys-rich_dom"/>
</dbReference>
<dbReference type="InterPro" id="IPR002919">
    <property type="entry name" value="TIL_dom"/>
</dbReference>
<feature type="domain" description="VWFD" evidence="3">
    <location>
        <begin position="568"/>
        <end position="758"/>
    </location>
</feature>
<keyword evidence="2" id="KW-0325">Glycoprotein</keyword>
<dbReference type="Gene3D" id="2.10.25.10">
    <property type="entry name" value="Laminin"/>
    <property type="match status" value="2"/>
</dbReference>
<keyword evidence="1" id="KW-1015">Disulfide bond</keyword>
<evidence type="ECO:0000259" key="3">
    <source>
        <dbReference type="PROSITE" id="PS51233"/>
    </source>
</evidence>
<protein>
    <submittedName>
        <fullName evidence="4">SSPO-like protein</fullName>
    </submittedName>
</protein>
<reference evidence="4" key="1">
    <citation type="submission" date="2022-11" db="EMBL/GenBank/DDBJ databases">
        <title>Centuries of genome instability and evolution in soft-shell clam transmissible cancer (bioRxiv).</title>
        <authorList>
            <person name="Hart S.F.M."/>
            <person name="Yonemitsu M.A."/>
            <person name="Giersch R.M."/>
            <person name="Beal B.F."/>
            <person name="Arriagada G."/>
            <person name="Davis B.W."/>
            <person name="Ostrander E.A."/>
            <person name="Goff S.P."/>
            <person name="Metzger M.J."/>
        </authorList>
    </citation>
    <scope>NUCLEOTIDE SEQUENCE</scope>
    <source>
        <strain evidence="4">MELC-2E11</strain>
        <tissue evidence="4">Siphon/mantle</tissue>
    </source>
</reference>
<organism evidence="4 5">
    <name type="scientific">Mya arenaria</name>
    <name type="common">Soft-shell clam</name>
    <dbReference type="NCBI Taxonomy" id="6604"/>
    <lineage>
        <taxon>Eukaryota</taxon>
        <taxon>Metazoa</taxon>
        <taxon>Spiralia</taxon>
        <taxon>Lophotrochozoa</taxon>
        <taxon>Mollusca</taxon>
        <taxon>Bivalvia</taxon>
        <taxon>Autobranchia</taxon>
        <taxon>Heteroconchia</taxon>
        <taxon>Euheterodonta</taxon>
        <taxon>Imparidentia</taxon>
        <taxon>Neoheterodontei</taxon>
        <taxon>Myida</taxon>
        <taxon>Myoidea</taxon>
        <taxon>Myidae</taxon>
        <taxon>Mya</taxon>
    </lineage>
</organism>
<feature type="domain" description="VWFD" evidence="3">
    <location>
        <begin position="290"/>
        <end position="460"/>
    </location>
</feature>
<dbReference type="SUPFAM" id="SSF57567">
    <property type="entry name" value="Serine protease inhibitors"/>
    <property type="match status" value="2"/>
</dbReference>